<dbReference type="Proteomes" id="UP001162060">
    <property type="component" value="Unassembled WGS sequence"/>
</dbReference>
<evidence type="ECO:0000313" key="3">
    <source>
        <dbReference type="Proteomes" id="UP001162060"/>
    </source>
</evidence>
<protein>
    <submittedName>
        <fullName evidence="2">Uncharacterized protein</fullName>
    </submittedName>
</protein>
<feature type="compositionally biased region" description="Basic and acidic residues" evidence="1">
    <location>
        <begin position="51"/>
        <end position="65"/>
    </location>
</feature>
<evidence type="ECO:0000313" key="2">
    <source>
        <dbReference type="EMBL" id="CAK7922990.1"/>
    </source>
</evidence>
<proteinExistence type="predicted"/>
<name>A0AAV1TKW6_9STRA</name>
<gene>
    <name evidence="2" type="ORF">PM001_LOCUS8161</name>
</gene>
<dbReference type="AlphaFoldDB" id="A0AAV1TKW6"/>
<feature type="compositionally biased region" description="Polar residues" evidence="1">
    <location>
        <begin position="79"/>
        <end position="96"/>
    </location>
</feature>
<feature type="region of interest" description="Disordered" evidence="1">
    <location>
        <begin position="79"/>
        <end position="110"/>
    </location>
</feature>
<dbReference type="EMBL" id="CAKLBY020000066">
    <property type="protein sequence ID" value="CAK7922990.1"/>
    <property type="molecule type" value="Genomic_DNA"/>
</dbReference>
<feature type="region of interest" description="Disordered" evidence="1">
    <location>
        <begin position="1"/>
        <end position="67"/>
    </location>
</feature>
<reference evidence="2" key="1">
    <citation type="submission" date="2024-01" db="EMBL/GenBank/DDBJ databases">
        <authorList>
            <person name="Webb A."/>
        </authorList>
    </citation>
    <scope>NUCLEOTIDE SEQUENCE</scope>
    <source>
        <strain evidence="2">Pm1</strain>
    </source>
</reference>
<accession>A0AAV1TKW6</accession>
<evidence type="ECO:0000256" key="1">
    <source>
        <dbReference type="SAM" id="MobiDB-lite"/>
    </source>
</evidence>
<comment type="caution">
    <text evidence="2">The sequence shown here is derived from an EMBL/GenBank/DDBJ whole genome shotgun (WGS) entry which is preliminary data.</text>
</comment>
<sequence length="163" mass="18286">MSPPSLPSPEREQELEARAPPASSSYGADSCPAGARGEAIHQQRVVQPDSGKYDEEATQEGERRNVTAAEDLSALQRLSAEQSGAIGSSKSLSPTSRALMAHSKRGRDPKWRKQVRTKLHQVWIAQGWQIHGRPLQDGSQVNDLYHQPRCLERWLRTWQSHRM</sequence>
<organism evidence="2 3">
    <name type="scientific">Peronospora matthiolae</name>
    <dbReference type="NCBI Taxonomy" id="2874970"/>
    <lineage>
        <taxon>Eukaryota</taxon>
        <taxon>Sar</taxon>
        <taxon>Stramenopiles</taxon>
        <taxon>Oomycota</taxon>
        <taxon>Peronosporomycetes</taxon>
        <taxon>Peronosporales</taxon>
        <taxon>Peronosporaceae</taxon>
        <taxon>Peronospora</taxon>
    </lineage>
</organism>